<evidence type="ECO:0000259" key="1">
    <source>
        <dbReference type="Pfam" id="PF05685"/>
    </source>
</evidence>
<feature type="domain" description="Putative restriction endonuclease" evidence="1">
    <location>
        <begin position="19"/>
        <end position="136"/>
    </location>
</feature>
<organism evidence="2 3">
    <name type="scientific">Bryocella elongata</name>
    <dbReference type="NCBI Taxonomy" id="863522"/>
    <lineage>
        <taxon>Bacteria</taxon>
        <taxon>Pseudomonadati</taxon>
        <taxon>Acidobacteriota</taxon>
        <taxon>Terriglobia</taxon>
        <taxon>Terriglobales</taxon>
        <taxon>Acidobacteriaceae</taxon>
        <taxon>Bryocella</taxon>
    </lineage>
</organism>
<dbReference type="Proteomes" id="UP000236728">
    <property type="component" value="Unassembled WGS sequence"/>
</dbReference>
<dbReference type="SUPFAM" id="SSF52980">
    <property type="entry name" value="Restriction endonuclease-like"/>
    <property type="match status" value="1"/>
</dbReference>
<dbReference type="InterPro" id="IPR011335">
    <property type="entry name" value="Restrct_endonuc-II-like"/>
</dbReference>
<dbReference type="AlphaFoldDB" id="A0A1H5Y8X6"/>
<dbReference type="CDD" id="cd06260">
    <property type="entry name" value="DUF820-like"/>
    <property type="match status" value="1"/>
</dbReference>
<dbReference type="Gene3D" id="3.90.1570.10">
    <property type="entry name" value="tt1808, chain A"/>
    <property type="match status" value="1"/>
</dbReference>
<evidence type="ECO:0000313" key="2">
    <source>
        <dbReference type="EMBL" id="SEG20107.1"/>
    </source>
</evidence>
<sequence length="173" mass="19857">MAAAVHIPVSEYLRTTYRPDRDYVDGELKERNVGEQPHAHIQAIITGIFREHRSDWGVRALPEQRFQITPTRFRIPDVTVLRNTDPKDAIISFAPLLCVEILSKDDTLGELQERVDDYATMGVENIWAIDPWKRAAYYASRQGFARTDDGMLRIEHSPITISLAEVFAELDEF</sequence>
<reference evidence="2 3" key="1">
    <citation type="submission" date="2016-10" db="EMBL/GenBank/DDBJ databases">
        <authorList>
            <person name="de Groot N.N."/>
        </authorList>
    </citation>
    <scope>NUCLEOTIDE SEQUENCE [LARGE SCALE GENOMIC DNA]</scope>
    <source>
        <strain evidence="2 3">DSM 22489</strain>
    </source>
</reference>
<dbReference type="Pfam" id="PF05685">
    <property type="entry name" value="Uma2"/>
    <property type="match status" value="1"/>
</dbReference>
<dbReference type="OrthoDB" id="119052at2"/>
<proteinExistence type="predicted"/>
<name>A0A1H5Y8X6_9BACT</name>
<dbReference type="GO" id="GO:0004519">
    <property type="term" value="F:endonuclease activity"/>
    <property type="evidence" value="ECO:0007669"/>
    <property type="project" value="UniProtKB-KW"/>
</dbReference>
<keyword evidence="2" id="KW-0378">Hydrolase</keyword>
<keyword evidence="2" id="KW-0540">Nuclease</keyword>
<keyword evidence="3" id="KW-1185">Reference proteome</keyword>
<dbReference type="EMBL" id="FNVA01000003">
    <property type="protein sequence ID" value="SEG20107.1"/>
    <property type="molecule type" value="Genomic_DNA"/>
</dbReference>
<keyword evidence="2" id="KW-0255">Endonuclease</keyword>
<dbReference type="RefSeq" id="WP_103933049.1">
    <property type="nucleotide sequence ID" value="NZ_FNVA01000003.1"/>
</dbReference>
<protein>
    <submittedName>
        <fullName evidence="2">Endonuclease, Uma2 family (Restriction endonuclease fold)</fullName>
    </submittedName>
</protein>
<dbReference type="InterPro" id="IPR008538">
    <property type="entry name" value="Uma2"/>
</dbReference>
<accession>A0A1H5Y8X6</accession>
<gene>
    <name evidence="2" type="ORF">SAMN05421819_2168</name>
</gene>
<evidence type="ECO:0000313" key="3">
    <source>
        <dbReference type="Proteomes" id="UP000236728"/>
    </source>
</evidence>
<dbReference type="InterPro" id="IPR012296">
    <property type="entry name" value="Nuclease_put_TT1808"/>
</dbReference>